<reference evidence="3 4" key="1">
    <citation type="submission" date="2016-04" db="EMBL/GenBank/DDBJ databases">
        <title>A degradative enzymes factory behind the ericoid mycorrhizal symbiosis.</title>
        <authorList>
            <consortium name="DOE Joint Genome Institute"/>
            <person name="Martino E."/>
            <person name="Morin E."/>
            <person name="Grelet G."/>
            <person name="Kuo A."/>
            <person name="Kohler A."/>
            <person name="Daghino S."/>
            <person name="Barry K."/>
            <person name="Choi C."/>
            <person name="Cichocki N."/>
            <person name="Clum A."/>
            <person name="Copeland A."/>
            <person name="Hainaut M."/>
            <person name="Haridas S."/>
            <person name="Labutti K."/>
            <person name="Lindquist E."/>
            <person name="Lipzen A."/>
            <person name="Khouja H.-R."/>
            <person name="Murat C."/>
            <person name="Ohm R."/>
            <person name="Olson A."/>
            <person name="Spatafora J."/>
            <person name="Veneault-Fourrey C."/>
            <person name="Henrissat B."/>
            <person name="Grigoriev I."/>
            <person name="Martin F."/>
            <person name="Perotto S."/>
        </authorList>
    </citation>
    <scope>NUCLEOTIDE SEQUENCE [LARGE SCALE GENOMIC DNA]</scope>
    <source>
        <strain evidence="3 4">F</strain>
    </source>
</reference>
<evidence type="ECO:0000313" key="4">
    <source>
        <dbReference type="Proteomes" id="UP000235786"/>
    </source>
</evidence>
<dbReference type="Pfam" id="PF11905">
    <property type="entry name" value="DUF3425"/>
    <property type="match status" value="1"/>
</dbReference>
<accession>A0A2J6S0Y2</accession>
<sequence length="393" mass="44412">MSDGKSKIPSSNESDDGVIENGDASSSKPGAKRRASRAGTRSVATLTPEQLARKRANDREAQRSIRQRIRDHIESLERRIQDLSGDRQDRRNIDEIQRRNEELEEELKRLKEILHALEDEMGSSPLTTSLMRSSAVASPIILPTMMNETNPQMEPTPVVTAPVPISYDTAPPLPLRLVPPTGPVDNILIGLLQRQRGLAISGNSREIVIGPYSPSLKALLNPEKSNAVHPVASVITSLLQRTVLRAVPEKVAALFVMNHLCQWQILPSEETYNNLAEWHIPRAPQLLIPHPIWVDQIVWGKLRDVVINNQERYATDEFQHTYTHSLNVNWPYRDMDVMVFEGSEVRVSDFFACHILELSNWSLDEPFQRRYPELREACKFTGFQGPEVNGNFG</sequence>
<organism evidence="3 4">
    <name type="scientific">Hyaloscypha variabilis (strain UAMH 11265 / GT02V1 / F)</name>
    <name type="common">Meliniomyces variabilis</name>
    <dbReference type="NCBI Taxonomy" id="1149755"/>
    <lineage>
        <taxon>Eukaryota</taxon>
        <taxon>Fungi</taxon>
        <taxon>Dikarya</taxon>
        <taxon>Ascomycota</taxon>
        <taxon>Pezizomycotina</taxon>
        <taxon>Leotiomycetes</taxon>
        <taxon>Helotiales</taxon>
        <taxon>Hyaloscyphaceae</taxon>
        <taxon>Hyaloscypha</taxon>
        <taxon>Hyaloscypha variabilis</taxon>
    </lineage>
</organism>
<protein>
    <recommendedName>
        <fullName evidence="5">BZIP domain-containing protein</fullName>
    </recommendedName>
</protein>
<dbReference type="PANTHER" id="PTHR37012:SF2">
    <property type="entry name" value="BZIP DOMAIN-CONTAINING PROTEIN-RELATED"/>
    <property type="match status" value="1"/>
</dbReference>
<feature type="compositionally biased region" description="Basic and acidic residues" evidence="2">
    <location>
        <begin position="51"/>
        <end position="64"/>
    </location>
</feature>
<evidence type="ECO:0008006" key="5">
    <source>
        <dbReference type="Google" id="ProtNLM"/>
    </source>
</evidence>
<dbReference type="CDD" id="cd14688">
    <property type="entry name" value="bZIP_YAP"/>
    <property type="match status" value="1"/>
</dbReference>
<evidence type="ECO:0000313" key="3">
    <source>
        <dbReference type="EMBL" id="PMD44408.1"/>
    </source>
</evidence>
<dbReference type="AlphaFoldDB" id="A0A2J6S0Y2"/>
<evidence type="ECO:0000256" key="2">
    <source>
        <dbReference type="SAM" id="MobiDB-lite"/>
    </source>
</evidence>
<dbReference type="OrthoDB" id="2985014at2759"/>
<dbReference type="InterPro" id="IPR021833">
    <property type="entry name" value="DUF3425"/>
</dbReference>
<keyword evidence="1" id="KW-0175">Coiled coil</keyword>
<dbReference type="EMBL" id="KZ613941">
    <property type="protein sequence ID" value="PMD44408.1"/>
    <property type="molecule type" value="Genomic_DNA"/>
</dbReference>
<keyword evidence="4" id="KW-1185">Reference proteome</keyword>
<dbReference type="Gene3D" id="1.20.5.170">
    <property type="match status" value="1"/>
</dbReference>
<evidence type="ECO:0000256" key="1">
    <source>
        <dbReference type="SAM" id="Coils"/>
    </source>
</evidence>
<gene>
    <name evidence="3" type="ORF">L207DRAFT_542174</name>
</gene>
<name>A0A2J6S0Y2_HYAVF</name>
<feature type="region of interest" description="Disordered" evidence="2">
    <location>
        <begin position="1"/>
        <end position="64"/>
    </location>
</feature>
<dbReference type="PANTHER" id="PTHR37012">
    <property type="entry name" value="B-ZIP TRANSCRIPTION FACTOR (EUROFUNG)-RELATED"/>
    <property type="match status" value="1"/>
</dbReference>
<feature type="coiled-coil region" evidence="1">
    <location>
        <begin position="66"/>
        <end position="120"/>
    </location>
</feature>
<dbReference type="Proteomes" id="UP000235786">
    <property type="component" value="Unassembled WGS sequence"/>
</dbReference>
<proteinExistence type="predicted"/>